<dbReference type="EMBL" id="BLRY01000131">
    <property type="protein sequence ID" value="GFP28171.1"/>
    <property type="molecule type" value="Genomic_DNA"/>
</dbReference>
<dbReference type="AlphaFoldDB" id="A0A6V8PB63"/>
<dbReference type="PROSITE" id="PS00101">
    <property type="entry name" value="HEXAPEP_TRANSFERASES"/>
    <property type="match status" value="1"/>
</dbReference>
<organism evidence="3 4">
    <name type="scientific">Candidatus Hakubella thermalkaliphila</name>
    <dbReference type="NCBI Taxonomy" id="2754717"/>
    <lineage>
        <taxon>Bacteria</taxon>
        <taxon>Bacillati</taxon>
        <taxon>Actinomycetota</taxon>
        <taxon>Actinomycetota incertae sedis</taxon>
        <taxon>Candidatus Hakubellales</taxon>
        <taxon>Candidatus Hakubellaceae</taxon>
        <taxon>Candidatus Hakubella</taxon>
    </lineage>
</organism>
<dbReference type="InterPro" id="IPR011004">
    <property type="entry name" value="Trimer_LpxA-like_sf"/>
</dbReference>
<protein>
    <submittedName>
        <fullName evidence="3">Maltose O-acetyltransferase</fullName>
    </submittedName>
</protein>
<keyword evidence="2" id="KW-0677">Repeat</keyword>
<dbReference type="Proteomes" id="UP000591948">
    <property type="component" value="Unassembled WGS sequence"/>
</dbReference>
<dbReference type="CDD" id="cd03358">
    <property type="entry name" value="LbH_WxcM_N_like"/>
    <property type="match status" value="1"/>
</dbReference>
<sequence>MKIPEWVKIGKNYDIDEGAIVGYKPSRNVPSLETIIGENARIRSGAVIYAGSRVGDNLETGHGVVIREESVIGDNFSIWNNSTVDYGCKIGNNVKIHCNCYIAQFTTIEDDTFFAPGVVVANDPHPVCTKCMKGPTIKKGARIGINATLLPHIVIGEYSLVGAGSVVTKGVPPKTVACGNPAKVVKSIDELKCPLGLVDNPYKNGRDFLSRELDLKNQQYFSPNWMDSFPPKFT</sequence>
<keyword evidence="1 3" id="KW-0808">Transferase</keyword>
<gene>
    <name evidence="3" type="ORF">HKBW3S33_01588</name>
</gene>
<dbReference type="Pfam" id="PF00132">
    <property type="entry name" value="Hexapep"/>
    <property type="match status" value="3"/>
</dbReference>
<evidence type="ECO:0000256" key="2">
    <source>
        <dbReference type="ARBA" id="ARBA00022737"/>
    </source>
</evidence>
<dbReference type="RefSeq" id="WP_176233675.1">
    <property type="nucleotide sequence ID" value="NZ_BLRY01000131.1"/>
</dbReference>
<dbReference type="InterPro" id="IPR001451">
    <property type="entry name" value="Hexapep"/>
</dbReference>
<evidence type="ECO:0000256" key="1">
    <source>
        <dbReference type="ARBA" id="ARBA00022679"/>
    </source>
</evidence>
<keyword evidence="4" id="KW-1185">Reference proteome</keyword>
<dbReference type="GO" id="GO:0016740">
    <property type="term" value="F:transferase activity"/>
    <property type="evidence" value="ECO:0007669"/>
    <property type="project" value="UniProtKB-KW"/>
</dbReference>
<evidence type="ECO:0000313" key="3">
    <source>
        <dbReference type="EMBL" id="GFP28171.1"/>
    </source>
</evidence>
<dbReference type="Gene3D" id="2.160.10.10">
    <property type="entry name" value="Hexapeptide repeat proteins"/>
    <property type="match status" value="1"/>
</dbReference>
<dbReference type="InterPro" id="IPR018357">
    <property type="entry name" value="Hexapep_transf_CS"/>
</dbReference>
<dbReference type="PANTHER" id="PTHR43300">
    <property type="entry name" value="ACETYLTRANSFERASE"/>
    <property type="match status" value="1"/>
</dbReference>
<reference evidence="3 4" key="1">
    <citation type="journal article" date="2020" name="Front. Microbiol.">
        <title>Single-cell genomics of novel Actinobacteria with the Wood-Ljungdahl pathway discovered in a serpentinizing system.</title>
        <authorList>
            <person name="Merino N."/>
            <person name="Kawai M."/>
            <person name="Boyd E.S."/>
            <person name="Colman D.R."/>
            <person name="McGlynn S.E."/>
            <person name="Nealson K.H."/>
            <person name="Kurokawa K."/>
            <person name="Hongoh Y."/>
        </authorList>
    </citation>
    <scope>NUCLEOTIDE SEQUENCE [LARGE SCALE GENOMIC DNA]</scope>
    <source>
        <strain evidence="3 4">S33</strain>
    </source>
</reference>
<dbReference type="SUPFAM" id="SSF51161">
    <property type="entry name" value="Trimeric LpxA-like enzymes"/>
    <property type="match status" value="1"/>
</dbReference>
<dbReference type="InterPro" id="IPR050179">
    <property type="entry name" value="Trans_hexapeptide_repeat"/>
</dbReference>
<name>A0A6V8PB63_9ACTN</name>
<dbReference type="PANTHER" id="PTHR43300:SF4">
    <property type="entry name" value="ACYL-[ACYL-CARRIER-PROTEIN]--UDP-N-ACETYLGLUCOSAMINE O-ACYLTRANSFERASE"/>
    <property type="match status" value="1"/>
</dbReference>
<proteinExistence type="predicted"/>
<comment type="caution">
    <text evidence="3">The sequence shown here is derived from an EMBL/GenBank/DDBJ whole genome shotgun (WGS) entry which is preliminary data.</text>
</comment>
<evidence type="ECO:0000313" key="4">
    <source>
        <dbReference type="Proteomes" id="UP000591948"/>
    </source>
</evidence>
<accession>A0A6V8PB63</accession>